<evidence type="ECO:0000256" key="1">
    <source>
        <dbReference type="SAM" id="MobiDB-lite"/>
    </source>
</evidence>
<organism evidence="2 3">
    <name type="scientific">Sinanodonta woodiana</name>
    <name type="common">Chinese pond mussel</name>
    <name type="synonym">Anodonta woodiana</name>
    <dbReference type="NCBI Taxonomy" id="1069815"/>
    <lineage>
        <taxon>Eukaryota</taxon>
        <taxon>Metazoa</taxon>
        <taxon>Spiralia</taxon>
        <taxon>Lophotrochozoa</taxon>
        <taxon>Mollusca</taxon>
        <taxon>Bivalvia</taxon>
        <taxon>Autobranchia</taxon>
        <taxon>Heteroconchia</taxon>
        <taxon>Palaeoheterodonta</taxon>
        <taxon>Unionida</taxon>
        <taxon>Unionoidea</taxon>
        <taxon>Unionidae</taxon>
        <taxon>Unioninae</taxon>
        <taxon>Sinanodonta</taxon>
    </lineage>
</organism>
<reference evidence="2 3" key="1">
    <citation type="submission" date="2024-11" db="EMBL/GenBank/DDBJ databases">
        <title>Chromosome-level genome assembly of the freshwater bivalve Anodonta woodiana.</title>
        <authorList>
            <person name="Chen X."/>
        </authorList>
    </citation>
    <scope>NUCLEOTIDE SEQUENCE [LARGE SCALE GENOMIC DNA]</scope>
    <source>
        <strain evidence="2">MN2024</strain>
        <tissue evidence="2">Gills</tissue>
    </source>
</reference>
<accession>A0ABD3Y2E9</accession>
<feature type="compositionally biased region" description="Polar residues" evidence="1">
    <location>
        <begin position="229"/>
        <end position="266"/>
    </location>
</feature>
<keyword evidence="3" id="KW-1185">Reference proteome</keyword>
<sequence>MDPRCVAIRACIKSLRLALVTGIKGQTNEHWESFQDEQTSVANTALKFDLNYESDGAMNIAICYDATDETHDKDPGVHYEDLQEYSKDPGVHYDDLQEYSKDPGVQYDDLQEYSKDPHVHNDELKIHHREPQAYYNDIQSNLYIDPFDFLQTTKSERNNEVHQSDCPSHLYADPFEFLKTNPHPQKEITERDTKKEITERDTINPSTTIPLSIHHVLSPSISERHQRTTVKSLTSSQRLVSTSTKGITPENSNTSLLNDTEQLTKM</sequence>
<comment type="caution">
    <text evidence="2">The sequence shown here is derived from an EMBL/GenBank/DDBJ whole genome shotgun (WGS) entry which is preliminary data.</text>
</comment>
<dbReference type="Proteomes" id="UP001634394">
    <property type="component" value="Unassembled WGS sequence"/>
</dbReference>
<proteinExistence type="predicted"/>
<name>A0ABD3Y2E9_SINWO</name>
<gene>
    <name evidence="2" type="ORF">ACJMK2_003735</name>
</gene>
<evidence type="ECO:0000313" key="3">
    <source>
        <dbReference type="Proteomes" id="UP001634394"/>
    </source>
</evidence>
<dbReference type="EMBL" id="JBJQND010000001">
    <property type="protein sequence ID" value="KAL3891473.1"/>
    <property type="molecule type" value="Genomic_DNA"/>
</dbReference>
<evidence type="ECO:0000313" key="2">
    <source>
        <dbReference type="EMBL" id="KAL3891473.1"/>
    </source>
</evidence>
<dbReference type="AlphaFoldDB" id="A0ABD3Y2E9"/>
<feature type="region of interest" description="Disordered" evidence="1">
    <location>
        <begin position="222"/>
        <end position="266"/>
    </location>
</feature>
<protein>
    <submittedName>
        <fullName evidence="2">Uncharacterized protein</fullName>
    </submittedName>
</protein>